<evidence type="ECO:0000313" key="2">
    <source>
        <dbReference type="Proteomes" id="UP000283210"/>
    </source>
</evidence>
<sequence>MVKKLHKHFIGGRDPVAPFRDGALNLLQQVKAGQGSSGEEEEEEEEAQDLIEISFLLQFGFALCPRKTSEEEEQEPQRRTMASWFSWNEPYCRSPRRDPADVVTDTLMLELSWQLKETERQQRERESEYRRLKSGVDYSWLASTPRSSFNISTGERLALEDLCAKVPPSCCGMVILKFRDLIQTNEPEAHEVSGLFRSVLLETLDHLKEEQEAQRLSRQWNHKRAMSMNFKSRIRINPFGSTTGLAAVPDRTGMSDLKTVSEDVEKGIEKEDKFQRGWSMPDFRYKGSSSKLV</sequence>
<gene>
    <name evidence="1" type="ORF">OJAV_G00228910</name>
</gene>
<dbReference type="PANTHER" id="PTHR28489:SF1">
    <property type="entry name" value="PROTEIN RD3"/>
    <property type="match status" value="1"/>
</dbReference>
<organism evidence="1 2">
    <name type="scientific">Oryzias javanicus</name>
    <name type="common">Javanese ricefish</name>
    <name type="synonym">Aplocheilus javanicus</name>
    <dbReference type="NCBI Taxonomy" id="123683"/>
    <lineage>
        <taxon>Eukaryota</taxon>
        <taxon>Metazoa</taxon>
        <taxon>Chordata</taxon>
        <taxon>Craniata</taxon>
        <taxon>Vertebrata</taxon>
        <taxon>Euteleostomi</taxon>
        <taxon>Actinopterygii</taxon>
        <taxon>Neopterygii</taxon>
        <taxon>Teleostei</taxon>
        <taxon>Neoteleostei</taxon>
        <taxon>Acanthomorphata</taxon>
        <taxon>Ovalentaria</taxon>
        <taxon>Atherinomorphae</taxon>
        <taxon>Beloniformes</taxon>
        <taxon>Adrianichthyidae</taxon>
        <taxon>Oryziinae</taxon>
        <taxon>Oryzias</taxon>
    </lineage>
</organism>
<dbReference type="OrthoDB" id="10072259at2759"/>
<dbReference type="EMBL" id="CM012460">
    <property type="protein sequence ID" value="RVE55700.1"/>
    <property type="molecule type" value="Genomic_DNA"/>
</dbReference>
<dbReference type="PANTHER" id="PTHR28489">
    <property type="entry name" value="RENTINAL DEGENERATION 3-LIKE"/>
    <property type="match status" value="1"/>
</dbReference>
<evidence type="ECO:0000313" key="1">
    <source>
        <dbReference type="EMBL" id="RVE55700.1"/>
    </source>
</evidence>
<evidence type="ECO:0008006" key="3">
    <source>
        <dbReference type="Google" id="ProtNLM"/>
    </source>
</evidence>
<dbReference type="InterPro" id="IPR028092">
    <property type="entry name" value="RD3"/>
</dbReference>
<keyword evidence="2" id="KW-1185">Reference proteome</keyword>
<dbReference type="AlphaFoldDB" id="A0A3S2PMG1"/>
<name>A0A3S2PMG1_ORYJA</name>
<reference evidence="1 2" key="2">
    <citation type="submission" date="2019-01" db="EMBL/GenBank/DDBJ databases">
        <title>A chromosome length genome reference of the Java medaka (oryzias javanicus).</title>
        <authorList>
            <person name="Herpin A."/>
            <person name="Takehana Y."/>
            <person name="Naruse K."/>
            <person name="Ansai S."/>
            <person name="Kawaguchi M."/>
        </authorList>
    </citation>
    <scope>NUCLEOTIDE SEQUENCE [LARGE SCALE GENOMIC DNA]</scope>
    <source>
        <strain evidence="1">RS831</strain>
        <tissue evidence="1">Whole body</tissue>
    </source>
</reference>
<reference evidence="1 2" key="1">
    <citation type="submission" date="2018-11" db="EMBL/GenBank/DDBJ databases">
        <authorList>
            <person name="Lopez-Roques C."/>
            <person name="Donnadieu C."/>
            <person name="Bouchez O."/>
            <person name="Klopp C."/>
            <person name="Cabau C."/>
            <person name="Zahm M."/>
        </authorList>
    </citation>
    <scope>NUCLEOTIDE SEQUENCE [LARGE SCALE GENOMIC DNA]</scope>
    <source>
        <strain evidence="1">RS831</strain>
        <tissue evidence="1">Whole body</tissue>
    </source>
</reference>
<proteinExistence type="predicted"/>
<protein>
    <recommendedName>
        <fullName evidence="3">Retinal degeneration 3, GUCY2D regulator</fullName>
    </recommendedName>
</protein>
<accession>A0A3S2PMG1</accession>
<dbReference type="Pfam" id="PF14473">
    <property type="entry name" value="RD3"/>
    <property type="match status" value="1"/>
</dbReference>
<dbReference type="Proteomes" id="UP000283210">
    <property type="component" value="Chromosome 24"/>
</dbReference>